<evidence type="ECO:0008006" key="4">
    <source>
        <dbReference type="Google" id="ProtNLM"/>
    </source>
</evidence>
<dbReference type="InterPro" id="IPR046580">
    <property type="entry name" value="DUF6640"/>
</dbReference>
<keyword evidence="1" id="KW-1133">Transmembrane helix</keyword>
<evidence type="ECO:0000256" key="1">
    <source>
        <dbReference type="SAM" id="Phobius"/>
    </source>
</evidence>
<feature type="transmembrane region" description="Helical" evidence="1">
    <location>
        <begin position="77"/>
        <end position="98"/>
    </location>
</feature>
<feature type="transmembrane region" description="Helical" evidence="1">
    <location>
        <begin position="110"/>
        <end position="130"/>
    </location>
</feature>
<dbReference type="Pfam" id="PF20345">
    <property type="entry name" value="DUF6640"/>
    <property type="match status" value="1"/>
</dbReference>
<sequence length="144" mass="15644">MLSLGRVLLSIQPILISVGSFAADFNETHVYNPRWPPHARFHNGQTMSMAATLSAACLYYTWRSTSLPAAPAKKESIFAAALFGSIYCFTGLTAILYPGALGTDPEFGTGFPQGSLFSILLVVNWAGWWLENRKINAGMVAKQA</sequence>
<keyword evidence="3" id="KW-1185">Reference proteome</keyword>
<keyword evidence="1" id="KW-0472">Membrane</keyword>
<comment type="caution">
    <text evidence="2">The sequence shown here is derived from an EMBL/GenBank/DDBJ whole genome shotgun (WGS) entry which is preliminary data.</text>
</comment>
<evidence type="ECO:0000313" key="2">
    <source>
        <dbReference type="EMBL" id="KAF2437154.1"/>
    </source>
</evidence>
<reference evidence="2" key="1">
    <citation type="journal article" date="2020" name="Stud. Mycol.">
        <title>101 Dothideomycetes genomes: a test case for predicting lifestyles and emergence of pathogens.</title>
        <authorList>
            <person name="Haridas S."/>
            <person name="Albert R."/>
            <person name="Binder M."/>
            <person name="Bloem J."/>
            <person name="Labutti K."/>
            <person name="Salamov A."/>
            <person name="Andreopoulos B."/>
            <person name="Baker S."/>
            <person name="Barry K."/>
            <person name="Bills G."/>
            <person name="Bluhm B."/>
            <person name="Cannon C."/>
            <person name="Castanera R."/>
            <person name="Culley D."/>
            <person name="Daum C."/>
            <person name="Ezra D."/>
            <person name="Gonzalez J."/>
            <person name="Henrissat B."/>
            <person name="Kuo A."/>
            <person name="Liang C."/>
            <person name="Lipzen A."/>
            <person name="Lutzoni F."/>
            <person name="Magnuson J."/>
            <person name="Mondo S."/>
            <person name="Nolan M."/>
            <person name="Ohm R."/>
            <person name="Pangilinan J."/>
            <person name="Park H.-J."/>
            <person name="Ramirez L."/>
            <person name="Alfaro M."/>
            <person name="Sun H."/>
            <person name="Tritt A."/>
            <person name="Yoshinaga Y."/>
            <person name="Zwiers L.-H."/>
            <person name="Turgeon B."/>
            <person name="Goodwin S."/>
            <person name="Spatafora J."/>
            <person name="Crous P."/>
            <person name="Grigoriev I."/>
        </authorList>
    </citation>
    <scope>NUCLEOTIDE SEQUENCE</scope>
    <source>
        <strain evidence="2">CBS 130266</strain>
    </source>
</reference>
<feature type="transmembrane region" description="Helical" evidence="1">
    <location>
        <begin position="46"/>
        <end position="65"/>
    </location>
</feature>
<name>A0A9P4P2M1_9PEZI</name>
<organism evidence="2 3">
    <name type="scientific">Tothia fuscella</name>
    <dbReference type="NCBI Taxonomy" id="1048955"/>
    <lineage>
        <taxon>Eukaryota</taxon>
        <taxon>Fungi</taxon>
        <taxon>Dikarya</taxon>
        <taxon>Ascomycota</taxon>
        <taxon>Pezizomycotina</taxon>
        <taxon>Dothideomycetes</taxon>
        <taxon>Pleosporomycetidae</taxon>
        <taxon>Venturiales</taxon>
        <taxon>Cylindrosympodiaceae</taxon>
        <taxon>Tothia</taxon>
    </lineage>
</organism>
<evidence type="ECO:0000313" key="3">
    <source>
        <dbReference type="Proteomes" id="UP000800235"/>
    </source>
</evidence>
<gene>
    <name evidence="2" type="ORF">EJ08DRAFT_14866</name>
</gene>
<dbReference type="OrthoDB" id="2819018at2759"/>
<accession>A0A9P4P2M1</accession>
<protein>
    <recommendedName>
        <fullName evidence="4">Acetyltransferase</fullName>
    </recommendedName>
</protein>
<keyword evidence="1" id="KW-0812">Transmembrane</keyword>
<proteinExistence type="predicted"/>
<dbReference type="EMBL" id="MU007009">
    <property type="protein sequence ID" value="KAF2437154.1"/>
    <property type="molecule type" value="Genomic_DNA"/>
</dbReference>
<dbReference type="AlphaFoldDB" id="A0A9P4P2M1"/>
<dbReference type="Proteomes" id="UP000800235">
    <property type="component" value="Unassembled WGS sequence"/>
</dbReference>